<name>A0A225DKM6_9BACT</name>
<keyword evidence="3" id="KW-1185">Reference proteome</keyword>
<evidence type="ECO:0000313" key="3">
    <source>
        <dbReference type="Proteomes" id="UP000214646"/>
    </source>
</evidence>
<protein>
    <submittedName>
        <fullName evidence="2">Uncharacterized protein</fullName>
    </submittedName>
</protein>
<feature type="region of interest" description="Disordered" evidence="1">
    <location>
        <begin position="1"/>
        <end position="49"/>
    </location>
</feature>
<organism evidence="2 3">
    <name type="scientific">Fimbriiglobus ruber</name>
    <dbReference type="NCBI Taxonomy" id="1908690"/>
    <lineage>
        <taxon>Bacteria</taxon>
        <taxon>Pseudomonadati</taxon>
        <taxon>Planctomycetota</taxon>
        <taxon>Planctomycetia</taxon>
        <taxon>Gemmatales</taxon>
        <taxon>Gemmataceae</taxon>
        <taxon>Fimbriiglobus</taxon>
    </lineage>
</organism>
<dbReference type="OrthoDB" id="9815954at2"/>
<sequence>MRKPPKSSPIVIHLSKGKRATPQASQKKRHEPDHRGGCQEGPPAIRKEVDPDSLRNAWAIAFGGRLRIDDRMGFLLDGRPIGLDDLMLETNRVRKAKRMPPVGKKPGWLP</sequence>
<dbReference type="EMBL" id="NIDE01000005">
    <property type="protein sequence ID" value="OWK42040.1"/>
    <property type="molecule type" value="Genomic_DNA"/>
</dbReference>
<comment type="caution">
    <text evidence="2">The sequence shown here is derived from an EMBL/GenBank/DDBJ whole genome shotgun (WGS) entry which is preliminary data.</text>
</comment>
<reference evidence="3" key="1">
    <citation type="submission" date="2017-06" db="EMBL/GenBank/DDBJ databases">
        <title>Genome analysis of Fimbriiglobus ruber SP5, the first member of the order Planctomycetales with confirmed chitinolytic capability.</title>
        <authorList>
            <person name="Ravin N.V."/>
            <person name="Rakitin A.L."/>
            <person name="Ivanova A.A."/>
            <person name="Beletsky A.V."/>
            <person name="Kulichevskaya I.S."/>
            <person name="Mardanov A.V."/>
            <person name="Dedysh S.N."/>
        </authorList>
    </citation>
    <scope>NUCLEOTIDE SEQUENCE [LARGE SCALE GENOMIC DNA]</scope>
    <source>
        <strain evidence="3">SP5</strain>
    </source>
</reference>
<proteinExistence type="predicted"/>
<evidence type="ECO:0000256" key="1">
    <source>
        <dbReference type="SAM" id="MobiDB-lite"/>
    </source>
</evidence>
<evidence type="ECO:0000313" key="2">
    <source>
        <dbReference type="EMBL" id="OWK42040.1"/>
    </source>
</evidence>
<dbReference type="Proteomes" id="UP000214646">
    <property type="component" value="Unassembled WGS sequence"/>
</dbReference>
<dbReference type="RefSeq" id="WP_088255256.1">
    <property type="nucleotide sequence ID" value="NZ_NIDE01000005.1"/>
</dbReference>
<accession>A0A225DKM6</accession>
<gene>
    <name evidence="2" type="ORF">FRUB_04118</name>
</gene>
<dbReference type="AlphaFoldDB" id="A0A225DKM6"/>